<dbReference type="Pfam" id="PF00270">
    <property type="entry name" value="DEAD"/>
    <property type="match status" value="2"/>
</dbReference>
<dbReference type="PROSITE" id="PS51192">
    <property type="entry name" value="HELICASE_ATP_BIND_1"/>
    <property type="match status" value="1"/>
</dbReference>
<evidence type="ECO:0000256" key="8">
    <source>
        <dbReference type="ARBA" id="ARBA00022884"/>
    </source>
</evidence>
<feature type="domain" description="Helicase C-terminal" evidence="14">
    <location>
        <begin position="479"/>
        <end position="674"/>
    </location>
</feature>
<dbReference type="InterPro" id="IPR043136">
    <property type="entry name" value="B30.2/SPRY_sf"/>
</dbReference>
<comment type="catalytic activity">
    <reaction evidence="11">
        <text>ATP + H2O = ADP + phosphate + H(+)</text>
        <dbReference type="Rhea" id="RHEA:13065"/>
        <dbReference type="ChEBI" id="CHEBI:15377"/>
        <dbReference type="ChEBI" id="CHEBI:15378"/>
        <dbReference type="ChEBI" id="CHEBI:30616"/>
        <dbReference type="ChEBI" id="CHEBI:43474"/>
        <dbReference type="ChEBI" id="CHEBI:456216"/>
        <dbReference type="EC" id="3.6.4.13"/>
    </reaction>
</comment>
<dbReference type="InterPro" id="IPR027417">
    <property type="entry name" value="P-loop_NTPase"/>
</dbReference>
<organism evidence="16 17">
    <name type="scientific">Blastocystis sp. subtype 1 (strain ATCC 50177 / NandII)</name>
    <dbReference type="NCBI Taxonomy" id="478820"/>
    <lineage>
        <taxon>Eukaryota</taxon>
        <taxon>Sar</taxon>
        <taxon>Stramenopiles</taxon>
        <taxon>Bigyra</taxon>
        <taxon>Opalozoa</taxon>
        <taxon>Opalinata</taxon>
        <taxon>Blastocystidae</taxon>
        <taxon>Blastocystis</taxon>
    </lineage>
</organism>
<dbReference type="Proteomes" id="UP000078348">
    <property type="component" value="Unassembled WGS sequence"/>
</dbReference>
<keyword evidence="17" id="KW-1185">Reference proteome</keyword>
<proteinExistence type="inferred from homology"/>
<dbReference type="GO" id="GO:0005524">
    <property type="term" value="F:ATP binding"/>
    <property type="evidence" value="ECO:0007669"/>
    <property type="project" value="UniProtKB-UniRule"/>
</dbReference>
<evidence type="ECO:0000256" key="11">
    <source>
        <dbReference type="RuleBase" id="RU365068"/>
    </source>
</evidence>
<dbReference type="PROSITE" id="PS00039">
    <property type="entry name" value="DEAD_ATP_HELICASE"/>
    <property type="match status" value="1"/>
</dbReference>
<feature type="domain" description="DEAD-box RNA helicase Q" evidence="15">
    <location>
        <begin position="1"/>
        <end position="29"/>
    </location>
</feature>
<feature type="domain" description="Helicase ATP-binding" evidence="13">
    <location>
        <begin position="253"/>
        <end position="409"/>
    </location>
</feature>
<dbReference type="CDD" id="cd12873">
    <property type="entry name" value="SPRY_DDX1"/>
    <property type="match status" value="1"/>
</dbReference>
<keyword evidence="5 10" id="KW-0347">Helicase</keyword>
<dbReference type="PROSITE" id="PS51194">
    <property type="entry name" value="HELICASE_CTER"/>
    <property type="match status" value="1"/>
</dbReference>
<protein>
    <recommendedName>
        <fullName evidence="11">ATP-dependent RNA helicase</fullName>
        <ecNumber evidence="11">3.6.4.13</ecNumber>
    </recommendedName>
</protein>
<dbReference type="Gene3D" id="2.60.120.920">
    <property type="match status" value="1"/>
</dbReference>
<dbReference type="InterPro" id="IPR011545">
    <property type="entry name" value="DEAD/DEAH_box_helicase_dom"/>
</dbReference>
<dbReference type="Pfam" id="PF00271">
    <property type="entry name" value="Helicase_C"/>
    <property type="match status" value="1"/>
</dbReference>
<evidence type="ECO:0000256" key="3">
    <source>
        <dbReference type="ARBA" id="ARBA00022741"/>
    </source>
</evidence>
<dbReference type="EC" id="3.6.4.13" evidence="11"/>
<feature type="domain" description="B30.2/SPRY" evidence="12">
    <location>
        <begin position="58"/>
        <end position="238"/>
    </location>
</feature>
<dbReference type="STRING" id="478820.A0A196SA56"/>
<dbReference type="InterPro" id="IPR014001">
    <property type="entry name" value="Helicase_ATP-bd"/>
</dbReference>
<dbReference type="InterPro" id="IPR000629">
    <property type="entry name" value="RNA-helicase_DEAD-box_CS"/>
</dbReference>
<dbReference type="EMBL" id="LXWW01000445">
    <property type="protein sequence ID" value="OAO13216.1"/>
    <property type="molecule type" value="Genomic_DNA"/>
</dbReference>
<evidence type="ECO:0000259" key="15">
    <source>
        <dbReference type="PROSITE" id="PS51195"/>
    </source>
</evidence>
<dbReference type="SMART" id="SM00490">
    <property type="entry name" value="HELICc"/>
    <property type="match status" value="1"/>
</dbReference>
<dbReference type="InterPro" id="IPR001870">
    <property type="entry name" value="B30.2/SPRY"/>
</dbReference>
<evidence type="ECO:0000256" key="7">
    <source>
        <dbReference type="ARBA" id="ARBA00022840"/>
    </source>
</evidence>
<feature type="short sequence motif" description="Q motif" evidence="9">
    <location>
        <begin position="1"/>
        <end position="29"/>
    </location>
</feature>
<dbReference type="InterPro" id="IPR014014">
    <property type="entry name" value="RNA_helicase_DEAD_Q_motif"/>
</dbReference>
<dbReference type="GO" id="GO:0004527">
    <property type="term" value="F:exonuclease activity"/>
    <property type="evidence" value="ECO:0007669"/>
    <property type="project" value="UniProtKB-KW"/>
</dbReference>
<keyword evidence="2" id="KW-0540">Nuclease</keyword>
<dbReference type="SUPFAM" id="SSF52540">
    <property type="entry name" value="P-loop containing nucleoside triphosphate hydrolases"/>
    <property type="match status" value="2"/>
</dbReference>
<sequence length="726" mass="80470">MDFERLGLCDELIRAVSDQYWERPTDCQEEAIPLILGGGDVLLAAPTGSGKTAAFGLPVLQIVWEMLQREAPSTRDDGELCMNYADSDNGLQIADDGMTVINVSPKWAGCRATKGVSGSGKYFFECRVLSANNGICRVGWSMLNDSLDLGASKTSFGFGGTGMKVTQGKYEKYGESFTTGDVIGCCLDLAAGSISYTKNGKDLGAAFASINKEECYYPTVALKNAKVAVSLKLPFRFPVPSFVPVPETAGNSAPVPASRNQPRSLLALILEPTRELAQQTYECLMKFKAYMNKPALSIALVTGGQHVDPRKQEAELMRSQIVVATTMHFFNAMIKYHLSFNNLLFFILDEADKLVEDDANNEIMKIYNRIPARNAANSEFRLQTCLFSATLHSPAIRELSEAICHDPLWVDLKGRDYVPDQVQQCVYYVDVRDTAQYHHYDIQACEEFTDKVHAGVTVGKRVETREEVSEATKRAKLQLVKELIDKYQMERVVIFCRTNLDCDNLESYLVKAGHGTKLNPRAPAAIGGVYSCVVLAGMRDADSRRFALESFRDGAVRVMICTDVAARGIDIAGLPFVINFTLPDSPEQYMHRIGRVGRSDCVGLAINLVSANPEKVWFHTCNRGRMKGFTCHNTKLTSEGGCCIWYDEMALMREIEKKVGMSIPVLTPTLDLPREVNLDAVKKGKNAKLIEMAAKNAETIQQNVKMLSQLEYQTQSSYLEMKSELL</sequence>
<evidence type="ECO:0000259" key="14">
    <source>
        <dbReference type="PROSITE" id="PS51194"/>
    </source>
</evidence>
<keyword evidence="6" id="KW-0269">Exonuclease</keyword>
<accession>A0A196SA56</accession>
<comment type="similarity">
    <text evidence="1">Belongs to the DEAD box helicase family. DDX1 subfamily.</text>
</comment>
<dbReference type="AlphaFoldDB" id="A0A196SA56"/>
<comment type="function">
    <text evidence="11">RNA helicase.</text>
</comment>
<dbReference type="InterPro" id="IPR013320">
    <property type="entry name" value="ConA-like_dom_sf"/>
</dbReference>
<evidence type="ECO:0000259" key="13">
    <source>
        <dbReference type="PROSITE" id="PS51192"/>
    </source>
</evidence>
<dbReference type="OrthoDB" id="1735at2759"/>
<gene>
    <name evidence="16" type="ORF">AV274_5109</name>
</gene>
<dbReference type="PANTHER" id="PTHR24031">
    <property type="entry name" value="RNA HELICASE"/>
    <property type="match status" value="1"/>
</dbReference>
<keyword evidence="8 11" id="KW-0694">RNA-binding</keyword>
<evidence type="ECO:0000256" key="1">
    <source>
        <dbReference type="ARBA" id="ARBA00008765"/>
    </source>
</evidence>
<keyword evidence="3 10" id="KW-0547">Nucleotide-binding</keyword>
<dbReference type="InterPro" id="IPR001650">
    <property type="entry name" value="Helicase_C-like"/>
</dbReference>
<keyword evidence="7 10" id="KW-0067">ATP-binding</keyword>
<evidence type="ECO:0000256" key="6">
    <source>
        <dbReference type="ARBA" id="ARBA00022839"/>
    </source>
</evidence>
<evidence type="ECO:0000256" key="2">
    <source>
        <dbReference type="ARBA" id="ARBA00022722"/>
    </source>
</evidence>
<dbReference type="SUPFAM" id="SSF49899">
    <property type="entry name" value="Concanavalin A-like lectins/glucanases"/>
    <property type="match status" value="1"/>
</dbReference>
<dbReference type="PROSITE" id="PS50188">
    <property type="entry name" value="B302_SPRY"/>
    <property type="match status" value="1"/>
</dbReference>
<dbReference type="Gene3D" id="3.40.50.300">
    <property type="entry name" value="P-loop containing nucleotide triphosphate hydrolases"/>
    <property type="match status" value="3"/>
</dbReference>
<dbReference type="CDD" id="cd18787">
    <property type="entry name" value="SF2_C_DEAD"/>
    <property type="match status" value="1"/>
</dbReference>
<evidence type="ECO:0000313" key="17">
    <source>
        <dbReference type="Proteomes" id="UP000078348"/>
    </source>
</evidence>
<dbReference type="GO" id="GO:0003723">
    <property type="term" value="F:RNA binding"/>
    <property type="evidence" value="ECO:0007669"/>
    <property type="project" value="UniProtKB-UniRule"/>
</dbReference>
<comment type="domain">
    <text evidence="11">The helicase domain is involved in the stimulation of RELA transcriptional activity.</text>
</comment>
<dbReference type="SMART" id="SM00449">
    <property type="entry name" value="SPRY"/>
    <property type="match status" value="1"/>
</dbReference>
<evidence type="ECO:0000256" key="4">
    <source>
        <dbReference type="ARBA" id="ARBA00022801"/>
    </source>
</evidence>
<evidence type="ECO:0000313" key="16">
    <source>
        <dbReference type="EMBL" id="OAO13216.1"/>
    </source>
</evidence>
<evidence type="ECO:0000259" key="12">
    <source>
        <dbReference type="PROSITE" id="PS50188"/>
    </source>
</evidence>
<dbReference type="SMART" id="SM00487">
    <property type="entry name" value="DEXDc"/>
    <property type="match status" value="1"/>
</dbReference>
<dbReference type="GO" id="GO:0003724">
    <property type="term" value="F:RNA helicase activity"/>
    <property type="evidence" value="ECO:0007669"/>
    <property type="project" value="UniProtKB-EC"/>
</dbReference>
<keyword evidence="4 10" id="KW-0378">Hydrolase</keyword>
<comment type="caution">
    <text evidence="16">The sequence shown here is derived from an EMBL/GenBank/DDBJ whole genome shotgun (WGS) entry which is preliminary data.</text>
</comment>
<name>A0A196SA56_BLAHN</name>
<reference evidence="16 17" key="1">
    <citation type="submission" date="2016-05" db="EMBL/GenBank/DDBJ databases">
        <title>Nuclear genome of Blastocystis sp. subtype 1 NandII.</title>
        <authorList>
            <person name="Gentekaki E."/>
            <person name="Curtis B."/>
            <person name="Stairs C."/>
            <person name="Eme L."/>
            <person name="Herman E."/>
            <person name="Klimes V."/>
            <person name="Arias M.C."/>
            <person name="Elias M."/>
            <person name="Hilliou F."/>
            <person name="Klute M."/>
            <person name="Malik S.-B."/>
            <person name="Pightling A."/>
            <person name="Rachubinski R."/>
            <person name="Salas D."/>
            <person name="Schlacht A."/>
            <person name="Suga H."/>
            <person name="Archibald J."/>
            <person name="Ball S.G."/>
            <person name="Clark G."/>
            <person name="Dacks J."/>
            <person name="Van Der Giezen M."/>
            <person name="Tsaousis A."/>
            <person name="Roger A."/>
        </authorList>
    </citation>
    <scope>NUCLEOTIDE SEQUENCE [LARGE SCALE GENOMIC DNA]</scope>
    <source>
        <strain evidence="17">ATCC 50177 / NandII</strain>
    </source>
</reference>
<evidence type="ECO:0000256" key="5">
    <source>
        <dbReference type="ARBA" id="ARBA00022806"/>
    </source>
</evidence>
<evidence type="ECO:0000256" key="9">
    <source>
        <dbReference type="PROSITE-ProRule" id="PRU00552"/>
    </source>
</evidence>
<dbReference type="PROSITE" id="PS51195">
    <property type="entry name" value="Q_MOTIF"/>
    <property type="match status" value="1"/>
</dbReference>
<dbReference type="InterPro" id="IPR003877">
    <property type="entry name" value="SPRY_dom"/>
</dbReference>
<evidence type="ECO:0000256" key="10">
    <source>
        <dbReference type="RuleBase" id="RU000492"/>
    </source>
</evidence>
<dbReference type="Pfam" id="PF00622">
    <property type="entry name" value="SPRY"/>
    <property type="match status" value="1"/>
</dbReference>